<dbReference type="AlphaFoldDB" id="A0A645HVJ1"/>
<comment type="caution">
    <text evidence="1">The sequence shown here is derived from an EMBL/GenBank/DDBJ whole genome shotgun (WGS) entry which is preliminary data.</text>
</comment>
<accession>A0A645HVJ1</accession>
<sequence>MPLLTVIPLNQAENIPLDGIPGMIPMSVPGAKVLKKKLVYWYSRRLKYASLPNRMTGKEIVPEHRGVMTPSMVAGLVEELVSDPERLSGIVRGYSEIVLERGAASKIADKVCDYFSSIN</sequence>
<evidence type="ECO:0008006" key="2">
    <source>
        <dbReference type="Google" id="ProtNLM"/>
    </source>
</evidence>
<dbReference type="EMBL" id="VSSQ01101180">
    <property type="protein sequence ID" value="MPN43038.1"/>
    <property type="molecule type" value="Genomic_DNA"/>
</dbReference>
<organism evidence="1">
    <name type="scientific">bioreactor metagenome</name>
    <dbReference type="NCBI Taxonomy" id="1076179"/>
    <lineage>
        <taxon>unclassified sequences</taxon>
        <taxon>metagenomes</taxon>
        <taxon>ecological metagenomes</taxon>
    </lineage>
</organism>
<protein>
    <recommendedName>
        <fullName evidence="2">Lipid-A-disaccharide synthase</fullName>
    </recommendedName>
</protein>
<reference evidence="1" key="1">
    <citation type="submission" date="2019-08" db="EMBL/GenBank/DDBJ databases">
        <authorList>
            <person name="Kucharzyk K."/>
            <person name="Murdoch R.W."/>
            <person name="Higgins S."/>
            <person name="Loffler F."/>
        </authorList>
    </citation>
    <scope>NUCLEOTIDE SEQUENCE</scope>
</reference>
<gene>
    <name evidence="1" type="ORF">SDC9_190597</name>
</gene>
<proteinExistence type="predicted"/>
<evidence type="ECO:0000313" key="1">
    <source>
        <dbReference type="EMBL" id="MPN43038.1"/>
    </source>
</evidence>
<name>A0A645HVJ1_9ZZZZ</name>